<dbReference type="GeneID" id="87895987"/>
<evidence type="ECO:0000256" key="4">
    <source>
        <dbReference type="ARBA" id="ARBA00022723"/>
    </source>
</evidence>
<name>A0ABR0FQ75_9PEZI</name>
<keyword evidence="7" id="KW-1133">Transmembrane helix</keyword>
<evidence type="ECO:0000313" key="13">
    <source>
        <dbReference type="EMBL" id="KAK4646126.1"/>
    </source>
</evidence>
<keyword evidence="3" id="KW-0812">Transmembrane</keyword>
<dbReference type="RefSeq" id="XP_062735102.1">
    <property type="nucleotide sequence ID" value="XM_062876505.1"/>
</dbReference>
<dbReference type="Pfam" id="PF17047">
    <property type="entry name" value="SMP_LBD"/>
    <property type="match status" value="1"/>
</dbReference>
<keyword evidence="6" id="KW-0106">Calcium</keyword>
<dbReference type="SMART" id="SM00239">
    <property type="entry name" value="C2"/>
    <property type="match status" value="2"/>
</dbReference>
<evidence type="ECO:0000256" key="10">
    <source>
        <dbReference type="ARBA" id="ARBA00023136"/>
    </source>
</evidence>
<evidence type="ECO:0000259" key="12">
    <source>
        <dbReference type="PROSITE" id="PS51847"/>
    </source>
</evidence>
<evidence type="ECO:0000256" key="5">
    <source>
        <dbReference type="ARBA" id="ARBA00022737"/>
    </source>
</evidence>
<proteinExistence type="predicted"/>
<dbReference type="InterPro" id="IPR000008">
    <property type="entry name" value="C2_dom"/>
</dbReference>
<organism evidence="13 14">
    <name type="scientific">Podospora bellae-mahoneyi</name>
    <dbReference type="NCBI Taxonomy" id="2093777"/>
    <lineage>
        <taxon>Eukaryota</taxon>
        <taxon>Fungi</taxon>
        <taxon>Dikarya</taxon>
        <taxon>Ascomycota</taxon>
        <taxon>Pezizomycotina</taxon>
        <taxon>Sordariomycetes</taxon>
        <taxon>Sordariomycetidae</taxon>
        <taxon>Sordariales</taxon>
        <taxon>Podosporaceae</taxon>
        <taxon>Podospora</taxon>
    </lineage>
</organism>
<dbReference type="EMBL" id="JAFFGZ010000004">
    <property type="protein sequence ID" value="KAK4646126.1"/>
    <property type="molecule type" value="Genomic_DNA"/>
</dbReference>
<keyword evidence="14" id="KW-1185">Reference proteome</keyword>
<evidence type="ECO:0000256" key="6">
    <source>
        <dbReference type="ARBA" id="ARBA00022837"/>
    </source>
</evidence>
<dbReference type="Gene3D" id="2.60.40.150">
    <property type="entry name" value="C2 domain"/>
    <property type="match status" value="2"/>
</dbReference>
<feature type="domain" description="SMP-LTD" evidence="12">
    <location>
        <begin position="84"/>
        <end position="261"/>
    </location>
</feature>
<keyword evidence="4" id="KW-0479">Metal-binding</keyword>
<accession>A0ABR0FQ75</accession>
<dbReference type="PANTHER" id="PTHR45761">
    <property type="entry name" value="EXTENDED SYNAPTOTAGMIN-LIKE PROTEIN 2, ISOFORM C"/>
    <property type="match status" value="1"/>
</dbReference>
<feature type="domain" description="C2" evidence="11">
    <location>
        <begin position="252"/>
        <end position="385"/>
    </location>
</feature>
<keyword evidence="9" id="KW-0446">Lipid-binding</keyword>
<sequence length="547" mass="59119">MPRQRDPGPRSPSSCSLFALLCTARPGLGIYDTFAQLVAVFLPYFNFFTVDSASCGLFPSYGPLVSHTSHTMASLVETLTASGGPESAGFLNDLVGHLWPNICVAGGAMIKQIAEPMFAQMLPAPLNTLHFAKIDLGVQPMTFSNVDVHKVDNGGIKLDLDVNWDGNCDIEMDGKMIPKVGVEHVKLSGRLSILLCPITNVIPLIGAAQVSFINPPYLKFTYTDGANIANLGFIDSCVRKVVQSIIAGMAVLPNRFLVKLDPFNDYFKTYQLPVGVVRLTIESGSNFGEELKSKNIFKKLVHDVPDCYVTTSLSGETPGWKTATVKDNHHPEWNETRDFIVSDHDQLLALDVKDSDTASDDDIGLATITVRNLLLAHGQKQDLTLMHKGEETAGKLTVSGKYYQFIPDATSIIGDENPAEIKGLLAVLVAAVKNLKGAREQLKPSVAITWGAHKFQTVVKCDVPGGAEDIQNPHFDNTFRIPLSGSIEGAAPVRIALMDGENEIGAVEVPLEEVLASENLALLKEFDVGNGQIVKAGVVIRGTKLVE</sequence>
<dbReference type="InterPro" id="IPR039010">
    <property type="entry name" value="Synaptotagmin_SMP"/>
</dbReference>
<dbReference type="SUPFAM" id="SSF49562">
    <property type="entry name" value="C2 domain (Calcium/lipid-binding domain, CaLB)"/>
    <property type="match status" value="2"/>
</dbReference>
<evidence type="ECO:0000313" key="14">
    <source>
        <dbReference type="Proteomes" id="UP001322138"/>
    </source>
</evidence>
<dbReference type="PROSITE" id="PS51847">
    <property type="entry name" value="SMP"/>
    <property type="match status" value="1"/>
</dbReference>
<evidence type="ECO:0000256" key="8">
    <source>
        <dbReference type="ARBA" id="ARBA00023055"/>
    </source>
</evidence>
<dbReference type="InterPro" id="IPR035892">
    <property type="entry name" value="C2_domain_sf"/>
</dbReference>
<evidence type="ECO:0000256" key="9">
    <source>
        <dbReference type="ARBA" id="ARBA00023121"/>
    </source>
</evidence>
<evidence type="ECO:0000256" key="2">
    <source>
        <dbReference type="ARBA" id="ARBA00022448"/>
    </source>
</evidence>
<dbReference type="InterPro" id="IPR031468">
    <property type="entry name" value="SMP_LBD"/>
</dbReference>
<dbReference type="CDD" id="cd21670">
    <property type="entry name" value="SMP_ESyt"/>
    <property type="match status" value="1"/>
</dbReference>
<evidence type="ECO:0008006" key="15">
    <source>
        <dbReference type="Google" id="ProtNLM"/>
    </source>
</evidence>
<reference evidence="13 14" key="1">
    <citation type="journal article" date="2023" name="bioRxiv">
        <title>High-quality genome assemblies of four members of thePodospora anserinaspecies complex.</title>
        <authorList>
            <person name="Ament-Velasquez S.L."/>
            <person name="Vogan A.A."/>
            <person name="Wallerman O."/>
            <person name="Hartmann F."/>
            <person name="Gautier V."/>
            <person name="Silar P."/>
            <person name="Giraud T."/>
            <person name="Johannesson H."/>
        </authorList>
    </citation>
    <scope>NUCLEOTIDE SEQUENCE [LARGE SCALE GENOMIC DNA]</scope>
    <source>
        <strain evidence="13 14">CBS 112042</strain>
    </source>
</reference>
<evidence type="ECO:0000259" key="11">
    <source>
        <dbReference type="PROSITE" id="PS50004"/>
    </source>
</evidence>
<evidence type="ECO:0000256" key="7">
    <source>
        <dbReference type="ARBA" id="ARBA00022989"/>
    </source>
</evidence>
<dbReference type="PANTHER" id="PTHR45761:SF1">
    <property type="entry name" value="EXTENDED SYNAPTOTAGMIN-LIKE PROTEIN 2, ISOFORM C"/>
    <property type="match status" value="1"/>
</dbReference>
<keyword evidence="8" id="KW-0445">Lipid transport</keyword>
<comment type="caution">
    <text evidence="13">The sequence shown here is derived from an EMBL/GenBank/DDBJ whole genome shotgun (WGS) entry which is preliminary data.</text>
</comment>
<keyword evidence="2" id="KW-0813">Transport</keyword>
<dbReference type="Pfam" id="PF00168">
    <property type="entry name" value="C2"/>
    <property type="match status" value="2"/>
</dbReference>
<dbReference type="Proteomes" id="UP001322138">
    <property type="component" value="Unassembled WGS sequence"/>
</dbReference>
<protein>
    <recommendedName>
        <fullName evidence="15">C2 domain-containing protein</fullName>
    </recommendedName>
</protein>
<dbReference type="PROSITE" id="PS50004">
    <property type="entry name" value="C2"/>
    <property type="match status" value="1"/>
</dbReference>
<gene>
    <name evidence="13" type="ORF">QC761_207580</name>
</gene>
<dbReference type="InterPro" id="IPR051634">
    <property type="entry name" value="Extended_Synaptotagmin"/>
</dbReference>
<comment type="subcellular location">
    <subcellularLocation>
        <location evidence="1">Membrane</location>
    </subcellularLocation>
</comment>
<keyword evidence="5" id="KW-0677">Repeat</keyword>
<keyword evidence="10" id="KW-0472">Membrane</keyword>
<evidence type="ECO:0000256" key="1">
    <source>
        <dbReference type="ARBA" id="ARBA00004370"/>
    </source>
</evidence>
<evidence type="ECO:0000256" key="3">
    <source>
        <dbReference type="ARBA" id="ARBA00022692"/>
    </source>
</evidence>